<evidence type="ECO:0000313" key="2">
    <source>
        <dbReference type="Proteomes" id="UP001195624"/>
    </source>
</evidence>
<evidence type="ECO:0000313" key="1">
    <source>
        <dbReference type="EMBL" id="MBP2167596.1"/>
    </source>
</evidence>
<name>A0ABS4P4M4_9GAMM</name>
<accession>A0ABS4P4M4</accession>
<dbReference type="EMBL" id="JAGGMQ010000001">
    <property type="protein sequence ID" value="MBP2167596.1"/>
    <property type="molecule type" value="Genomic_DNA"/>
</dbReference>
<proteinExistence type="predicted"/>
<protein>
    <submittedName>
        <fullName evidence="1">Uncharacterized protein</fullName>
    </submittedName>
</protein>
<reference evidence="2" key="2">
    <citation type="submission" date="2023-07" db="EMBL/GenBank/DDBJ databases">
        <title>Genome mining of underrepresented organisms for secondary metabolites.</title>
        <authorList>
            <person name="D'Agostino P.M."/>
        </authorList>
    </citation>
    <scope>NUCLEOTIDE SEQUENCE [LARGE SCALE GENOMIC DNA]</scope>
    <source>
        <strain evidence="2">WS4403</strain>
    </source>
</reference>
<reference evidence="1 2" key="1">
    <citation type="submission" date="2021-03" db="EMBL/GenBank/DDBJ databases">
        <authorList>
            <person name="D'Agostino P."/>
            <person name="Huntemann M."/>
            <person name="Clum A."/>
            <person name="Spunde A."/>
            <person name="Palaniappan K."/>
            <person name="Ritter S."/>
            <person name="Mikhailova N."/>
            <person name="Chen I.-M."/>
            <person name="Stamatis D."/>
            <person name="Reddy T."/>
            <person name="O'Malley R."/>
            <person name="Daum C."/>
            <person name="Shapiro N."/>
            <person name="Ivanova N."/>
            <person name="Kyrpides N."/>
            <person name="Woyke T."/>
        </authorList>
    </citation>
    <scope>NUCLEOTIDE SEQUENCE [LARGE SCALE GENOMIC DNA]</scope>
    <source>
        <strain evidence="1 2">WS4403</strain>
    </source>
</reference>
<sequence length="187" mass="21129">MAIEKRFIAKVEFSEEFAYASARLEYGTEKMHKMNFTLGETLLQTVIRLTDHIEDTHTISLYSGDDSPGWGRVKAMDTFEAADGRVAAGIGYYVGFFHGRIIAGKHDPLIIVSFRGKMVDIPIGYDSAWEVAIFHGVSDHKVLFGEGSEKYDEDFMRKKREKISDILNFHAHYPGCDSAAEDHNTQE</sequence>
<organism evidence="1 2">
    <name type="scientific">Winslowiella toletana</name>
    <dbReference type="NCBI Taxonomy" id="92490"/>
    <lineage>
        <taxon>Bacteria</taxon>
        <taxon>Pseudomonadati</taxon>
        <taxon>Pseudomonadota</taxon>
        <taxon>Gammaproteobacteria</taxon>
        <taxon>Enterobacterales</taxon>
        <taxon>Erwiniaceae</taxon>
        <taxon>Winslowiella</taxon>
    </lineage>
</organism>
<comment type="caution">
    <text evidence="1">The sequence shown here is derived from an EMBL/GenBank/DDBJ whole genome shotgun (WGS) entry which is preliminary data.</text>
</comment>
<dbReference type="RefSeq" id="WP_157819412.1">
    <property type="nucleotide sequence ID" value="NZ_JAGGMQ010000001.1"/>
</dbReference>
<gene>
    <name evidence="1" type="ORF">J2125_000788</name>
</gene>
<keyword evidence="2" id="KW-1185">Reference proteome</keyword>
<dbReference type="Proteomes" id="UP001195624">
    <property type="component" value="Unassembled WGS sequence"/>
</dbReference>